<feature type="compositionally biased region" description="Low complexity" evidence="1">
    <location>
        <begin position="219"/>
        <end position="229"/>
    </location>
</feature>
<name>A0A150G7M5_GONPE</name>
<dbReference type="Pfam" id="PF01575">
    <property type="entry name" value="MaoC_dehydratas"/>
    <property type="match status" value="1"/>
</dbReference>
<dbReference type="EMBL" id="LSYV01000051">
    <property type="protein sequence ID" value="KXZ45866.1"/>
    <property type="molecule type" value="Genomic_DNA"/>
</dbReference>
<reference evidence="5" key="1">
    <citation type="journal article" date="2016" name="Nat. Commun.">
        <title>The Gonium pectorale genome demonstrates co-option of cell cycle regulation during the evolution of multicellularity.</title>
        <authorList>
            <person name="Hanschen E.R."/>
            <person name="Marriage T.N."/>
            <person name="Ferris P.J."/>
            <person name="Hamaji T."/>
            <person name="Toyoda A."/>
            <person name="Fujiyama A."/>
            <person name="Neme R."/>
            <person name="Noguchi H."/>
            <person name="Minakuchi Y."/>
            <person name="Suzuki M."/>
            <person name="Kawai-Toyooka H."/>
            <person name="Smith D.R."/>
            <person name="Sparks H."/>
            <person name="Anderson J."/>
            <person name="Bakaric R."/>
            <person name="Luria V."/>
            <person name="Karger A."/>
            <person name="Kirschner M.W."/>
            <person name="Durand P.M."/>
            <person name="Michod R.E."/>
            <person name="Nozaki H."/>
            <person name="Olson B.J."/>
        </authorList>
    </citation>
    <scope>NUCLEOTIDE SEQUENCE [LARGE SCALE GENOMIC DNA]</scope>
    <source>
        <strain evidence="5">NIES-2863</strain>
    </source>
</reference>
<evidence type="ECO:0000259" key="3">
    <source>
        <dbReference type="Pfam" id="PF01575"/>
    </source>
</evidence>
<evidence type="ECO:0000313" key="5">
    <source>
        <dbReference type="Proteomes" id="UP000075714"/>
    </source>
</evidence>
<feature type="region of interest" description="Disordered" evidence="1">
    <location>
        <begin position="209"/>
        <end position="236"/>
    </location>
</feature>
<keyword evidence="2" id="KW-0732">Signal</keyword>
<feature type="domain" description="MaoC-like" evidence="3">
    <location>
        <begin position="239"/>
        <end position="320"/>
    </location>
</feature>
<comment type="caution">
    <text evidence="4">The sequence shown here is derived from an EMBL/GenBank/DDBJ whole genome shotgun (WGS) entry which is preliminary data.</text>
</comment>
<dbReference type="InterPro" id="IPR029069">
    <property type="entry name" value="HotDog_dom_sf"/>
</dbReference>
<evidence type="ECO:0000256" key="2">
    <source>
        <dbReference type="SAM" id="SignalP"/>
    </source>
</evidence>
<gene>
    <name evidence="4" type="ORF">GPECTOR_50g660</name>
</gene>
<dbReference type="OrthoDB" id="533830at2759"/>
<dbReference type="AlphaFoldDB" id="A0A150G7M5"/>
<evidence type="ECO:0000313" key="4">
    <source>
        <dbReference type="EMBL" id="KXZ45866.1"/>
    </source>
</evidence>
<organism evidence="4 5">
    <name type="scientific">Gonium pectorale</name>
    <name type="common">Green alga</name>
    <dbReference type="NCBI Taxonomy" id="33097"/>
    <lineage>
        <taxon>Eukaryota</taxon>
        <taxon>Viridiplantae</taxon>
        <taxon>Chlorophyta</taxon>
        <taxon>core chlorophytes</taxon>
        <taxon>Chlorophyceae</taxon>
        <taxon>CS clade</taxon>
        <taxon>Chlamydomonadales</taxon>
        <taxon>Volvocaceae</taxon>
        <taxon>Gonium</taxon>
    </lineage>
</organism>
<sequence>MWTWAALATAALALAPVVALLLRPHGYTLVLSGWPHPLWLYLQAFAAVAKLAGKSSSAKKGAAKAIQASLARPVHFSGTRLRRYLALAGFSGGTAGQVPLMYPIVESFRLFMQCMLTPVFPFNVMGSVLAGTRVVALRAVGAEEKLIYSCRVDPAFRTTAKGDTEVDIAVEAHAAAPPSASSGGAGGSPSPSSSSLVWRSVTTVIILSPRRSKGGPRQEPAGPAKAAAEPPAPEATKVVDTWRLGPDTGRRYGLLNGDLNPIHLWPATSRLFGFKRPIAHALYLTGRAEASLRNAGLELQYPCVLSAEFKRPTLLPATLHCAWRGALAVEGGATDPRVALSSVEGARFAVLTEDRAKEVLTGSISAAPEAVKAATA</sequence>
<dbReference type="PANTHER" id="PTHR43841:SF1">
    <property type="entry name" value="3-HYDROXYACYL-THIOESTER DEHYDRATASE X"/>
    <property type="match status" value="1"/>
</dbReference>
<dbReference type="SUPFAM" id="SSF54637">
    <property type="entry name" value="Thioesterase/thiol ester dehydrase-isomerase"/>
    <property type="match status" value="1"/>
</dbReference>
<dbReference type="PANTHER" id="PTHR43841">
    <property type="entry name" value="3-HYDROXYACYL-THIOESTER DEHYDRATASE HTDX-RELATED"/>
    <property type="match status" value="1"/>
</dbReference>
<feature type="chain" id="PRO_5007561882" description="MaoC-like domain-containing protein" evidence="2">
    <location>
        <begin position="20"/>
        <end position="376"/>
    </location>
</feature>
<protein>
    <recommendedName>
        <fullName evidence="3">MaoC-like domain-containing protein</fullName>
    </recommendedName>
</protein>
<feature type="signal peptide" evidence="2">
    <location>
        <begin position="1"/>
        <end position="19"/>
    </location>
</feature>
<proteinExistence type="predicted"/>
<dbReference type="Gene3D" id="3.10.129.10">
    <property type="entry name" value="Hotdog Thioesterase"/>
    <property type="match status" value="1"/>
</dbReference>
<keyword evidence="5" id="KW-1185">Reference proteome</keyword>
<dbReference type="Proteomes" id="UP000075714">
    <property type="component" value="Unassembled WGS sequence"/>
</dbReference>
<evidence type="ECO:0000256" key="1">
    <source>
        <dbReference type="SAM" id="MobiDB-lite"/>
    </source>
</evidence>
<accession>A0A150G7M5</accession>
<dbReference type="InterPro" id="IPR002539">
    <property type="entry name" value="MaoC-like_dom"/>
</dbReference>